<organism evidence="9 10">
    <name type="scientific">Streptomyces rubrogriseus</name>
    <dbReference type="NCBI Taxonomy" id="194673"/>
    <lineage>
        <taxon>Bacteria</taxon>
        <taxon>Bacillati</taxon>
        <taxon>Actinomycetota</taxon>
        <taxon>Actinomycetes</taxon>
        <taxon>Kitasatosporales</taxon>
        <taxon>Streptomycetaceae</taxon>
        <taxon>Streptomyces</taxon>
        <taxon>Streptomyces violaceoruber group</taxon>
    </lineage>
</organism>
<sequence>AAAAPVLVRALAPGLPDQALAVDCTRLTATCVVSFGLAGYCSAALRAHRRFLAPAAIYVAYNTGIITAMFVLGGRWGVRSAAVG</sequence>
<evidence type="ECO:0000256" key="3">
    <source>
        <dbReference type="ARBA" id="ARBA00022692"/>
    </source>
</evidence>
<keyword evidence="7 8" id="KW-0472">Membrane</keyword>
<keyword evidence="3 8" id="KW-0812">Transmembrane</keyword>
<evidence type="ECO:0000256" key="1">
    <source>
        <dbReference type="ARBA" id="ARBA00004651"/>
    </source>
</evidence>
<comment type="subcellular location">
    <subcellularLocation>
        <location evidence="1">Cell membrane</location>
        <topology evidence="1">Multi-pass membrane protein</topology>
    </subcellularLocation>
</comment>
<feature type="transmembrane region" description="Helical" evidence="8">
    <location>
        <begin position="57"/>
        <end position="78"/>
    </location>
</feature>
<feature type="non-terminal residue" evidence="9">
    <location>
        <position position="1"/>
    </location>
</feature>
<dbReference type="PANTHER" id="PTHR47019">
    <property type="entry name" value="LIPID II FLIPPASE MURJ"/>
    <property type="match status" value="1"/>
</dbReference>
<keyword evidence="5" id="KW-0573">Peptidoglycan synthesis</keyword>
<dbReference type="GO" id="GO:0008360">
    <property type="term" value="P:regulation of cell shape"/>
    <property type="evidence" value="ECO:0007669"/>
    <property type="project" value="UniProtKB-KW"/>
</dbReference>
<dbReference type="InterPro" id="IPR004268">
    <property type="entry name" value="MurJ"/>
</dbReference>
<dbReference type="GO" id="GO:0009252">
    <property type="term" value="P:peptidoglycan biosynthetic process"/>
    <property type="evidence" value="ECO:0007669"/>
    <property type="project" value="UniProtKB-KW"/>
</dbReference>
<evidence type="ECO:0000256" key="4">
    <source>
        <dbReference type="ARBA" id="ARBA00022960"/>
    </source>
</evidence>
<dbReference type="GO" id="GO:0034204">
    <property type="term" value="P:lipid translocation"/>
    <property type="evidence" value="ECO:0007669"/>
    <property type="project" value="TreeGrafter"/>
</dbReference>
<keyword evidence="6 8" id="KW-1133">Transmembrane helix</keyword>
<gene>
    <name evidence="9" type="ORF">G3I66_31635</name>
</gene>
<evidence type="ECO:0000256" key="5">
    <source>
        <dbReference type="ARBA" id="ARBA00022984"/>
    </source>
</evidence>
<dbReference type="Proteomes" id="UP000475666">
    <property type="component" value="Unassembled WGS sequence"/>
</dbReference>
<comment type="caution">
    <text evidence="9">The sequence shown here is derived from an EMBL/GenBank/DDBJ whole genome shotgun (WGS) entry which is preliminary data.</text>
</comment>
<dbReference type="GO" id="GO:0015648">
    <property type="term" value="F:lipid-linked peptidoglycan transporter activity"/>
    <property type="evidence" value="ECO:0007669"/>
    <property type="project" value="TreeGrafter"/>
</dbReference>
<dbReference type="RefSeq" id="WP_275413797.1">
    <property type="nucleotide sequence ID" value="NZ_JAAGMQ010000940.1"/>
</dbReference>
<dbReference type="InterPro" id="IPR051050">
    <property type="entry name" value="Lipid_II_flippase_MurJ/MviN"/>
</dbReference>
<dbReference type="AlphaFoldDB" id="A0A6G3TM80"/>
<name>A0A6G3TM80_9ACTN</name>
<keyword evidence="4" id="KW-0133">Cell shape</keyword>
<dbReference type="Pfam" id="PF03023">
    <property type="entry name" value="MurJ"/>
    <property type="match status" value="1"/>
</dbReference>
<dbReference type="GO" id="GO:0005886">
    <property type="term" value="C:plasma membrane"/>
    <property type="evidence" value="ECO:0007669"/>
    <property type="project" value="UniProtKB-SubCell"/>
</dbReference>
<evidence type="ECO:0000256" key="7">
    <source>
        <dbReference type="ARBA" id="ARBA00023136"/>
    </source>
</evidence>
<evidence type="ECO:0000256" key="6">
    <source>
        <dbReference type="ARBA" id="ARBA00022989"/>
    </source>
</evidence>
<reference evidence="9 10" key="1">
    <citation type="submission" date="2020-01" db="EMBL/GenBank/DDBJ databases">
        <title>Insect and environment-associated Actinomycetes.</title>
        <authorList>
            <person name="Currrie C."/>
            <person name="Chevrette M."/>
            <person name="Carlson C."/>
            <person name="Stubbendieck R."/>
            <person name="Wendt-Pienkowski E."/>
        </authorList>
    </citation>
    <scope>NUCLEOTIDE SEQUENCE [LARGE SCALE GENOMIC DNA]</scope>
    <source>
        <strain evidence="9 10">SID7739</strain>
    </source>
</reference>
<accession>A0A6G3TM80</accession>
<evidence type="ECO:0000256" key="8">
    <source>
        <dbReference type="SAM" id="Phobius"/>
    </source>
</evidence>
<proteinExistence type="predicted"/>
<dbReference type="EMBL" id="JAAGMQ010000940">
    <property type="protein sequence ID" value="NEC37693.1"/>
    <property type="molecule type" value="Genomic_DNA"/>
</dbReference>
<protein>
    <submittedName>
        <fullName evidence="9">Uncharacterized protein</fullName>
    </submittedName>
</protein>
<feature type="non-terminal residue" evidence="9">
    <location>
        <position position="84"/>
    </location>
</feature>
<dbReference type="PANTHER" id="PTHR47019:SF1">
    <property type="entry name" value="LIPID II FLIPPASE MURJ"/>
    <property type="match status" value="1"/>
</dbReference>
<evidence type="ECO:0000256" key="2">
    <source>
        <dbReference type="ARBA" id="ARBA00022475"/>
    </source>
</evidence>
<evidence type="ECO:0000313" key="10">
    <source>
        <dbReference type="Proteomes" id="UP000475666"/>
    </source>
</evidence>
<keyword evidence="2" id="KW-1003">Cell membrane</keyword>
<evidence type="ECO:0000313" key="9">
    <source>
        <dbReference type="EMBL" id="NEC37693.1"/>
    </source>
</evidence>